<feature type="signal peptide" evidence="1">
    <location>
        <begin position="1"/>
        <end position="33"/>
    </location>
</feature>
<comment type="caution">
    <text evidence="3">The sequence shown here is derived from an EMBL/GenBank/DDBJ whole genome shotgun (WGS) entry which is preliminary data.</text>
</comment>
<reference evidence="4" key="1">
    <citation type="submission" date="2016-06" db="EMBL/GenBank/DDBJ databases">
        <authorList>
            <person name="Nascimento L."/>
            <person name="Pereira R.V."/>
            <person name="Martins L.F."/>
            <person name="Quaggio R.B."/>
            <person name="Silva A.M."/>
            <person name="Setubal J.C."/>
        </authorList>
    </citation>
    <scope>NUCLEOTIDE SEQUENCE [LARGE SCALE GENOMIC DNA]</scope>
</reference>
<evidence type="ECO:0000256" key="1">
    <source>
        <dbReference type="SAM" id="SignalP"/>
    </source>
</evidence>
<sequence>MSRLFFRTSPSMRMIFLLGCLIMVLSACGTSSANSGSSGKEDGAGSVPVEFKVEDVQLEKLGELQSRPAGAYWVTENDKTYLVVTAGEKPSAGYAIEIKEITYNGEQLQVIAQLKGPGPGDIVAEVLTYPMIVLSIPDAKLHEVPATVEWTEK</sequence>
<keyword evidence="1" id="KW-0732">Signal</keyword>
<dbReference type="InterPro" id="IPR025748">
    <property type="entry name" value="PrcB_C_dom"/>
</dbReference>
<dbReference type="EMBL" id="LZRT01000094">
    <property type="protein sequence ID" value="OUM86035.1"/>
    <property type="molecule type" value="Genomic_DNA"/>
</dbReference>
<organism evidence="3 4">
    <name type="scientific">Bacillus thermozeamaize</name>
    <dbReference type="NCBI Taxonomy" id="230954"/>
    <lineage>
        <taxon>Bacteria</taxon>
        <taxon>Bacillati</taxon>
        <taxon>Bacillota</taxon>
        <taxon>Bacilli</taxon>
        <taxon>Bacillales</taxon>
        <taxon>Bacillaceae</taxon>
        <taxon>Bacillus</taxon>
    </lineage>
</organism>
<feature type="domain" description="PrcB C-terminal" evidence="2">
    <location>
        <begin position="80"/>
        <end position="137"/>
    </location>
</feature>
<feature type="chain" id="PRO_5012192656" description="PrcB C-terminal domain-containing protein" evidence="1">
    <location>
        <begin position="34"/>
        <end position="153"/>
    </location>
</feature>
<evidence type="ECO:0000259" key="2">
    <source>
        <dbReference type="Pfam" id="PF14343"/>
    </source>
</evidence>
<dbReference type="AlphaFoldDB" id="A0A1Y3PF98"/>
<dbReference type="Proteomes" id="UP000196475">
    <property type="component" value="Unassembled WGS sequence"/>
</dbReference>
<dbReference type="PROSITE" id="PS51257">
    <property type="entry name" value="PROKAR_LIPOPROTEIN"/>
    <property type="match status" value="1"/>
</dbReference>
<protein>
    <recommendedName>
        <fullName evidence="2">PrcB C-terminal domain-containing protein</fullName>
    </recommendedName>
</protein>
<gene>
    <name evidence="3" type="ORF">BAA01_01385</name>
</gene>
<evidence type="ECO:0000313" key="3">
    <source>
        <dbReference type="EMBL" id="OUM86035.1"/>
    </source>
</evidence>
<name>A0A1Y3PF98_9BACI</name>
<proteinExistence type="predicted"/>
<dbReference type="Pfam" id="PF14343">
    <property type="entry name" value="PrcB_C"/>
    <property type="match status" value="1"/>
</dbReference>
<accession>A0A1Y3PF98</accession>
<evidence type="ECO:0000313" key="4">
    <source>
        <dbReference type="Proteomes" id="UP000196475"/>
    </source>
</evidence>